<feature type="coiled-coil region" evidence="1">
    <location>
        <begin position="48"/>
        <end position="75"/>
    </location>
</feature>
<dbReference type="RefSeq" id="WP_346033274.1">
    <property type="nucleotide sequence ID" value="NZ_BAABHV010000017.1"/>
</dbReference>
<comment type="caution">
    <text evidence="2">The sequence shown here is derived from an EMBL/GenBank/DDBJ whole genome shotgun (WGS) entry which is preliminary data.</text>
</comment>
<protein>
    <recommendedName>
        <fullName evidence="4">Septum formation initiator</fullName>
    </recommendedName>
</protein>
<dbReference type="InterPro" id="IPR007060">
    <property type="entry name" value="FtsL/DivIC"/>
</dbReference>
<dbReference type="EMBL" id="BAABHV010000017">
    <property type="protein sequence ID" value="GAA5057833.1"/>
    <property type="molecule type" value="Genomic_DNA"/>
</dbReference>
<evidence type="ECO:0000313" key="3">
    <source>
        <dbReference type="Proteomes" id="UP001500518"/>
    </source>
</evidence>
<reference evidence="3" key="1">
    <citation type="journal article" date="2019" name="Int. J. Syst. Evol. Microbiol.">
        <title>The Global Catalogue of Microorganisms (GCM) 10K type strain sequencing project: providing services to taxonomists for standard genome sequencing and annotation.</title>
        <authorList>
            <consortium name="The Broad Institute Genomics Platform"/>
            <consortium name="The Broad Institute Genome Sequencing Center for Infectious Disease"/>
            <person name="Wu L."/>
            <person name="Ma J."/>
        </authorList>
    </citation>
    <scope>NUCLEOTIDE SEQUENCE [LARGE SCALE GENOMIC DNA]</scope>
    <source>
        <strain evidence="3">JCM 18014</strain>
    </source>
</reference>
<accession>A0ABP9KFR1</accession>
<evidence type="ECO:0008006" key="4">
    <source>
        <dbReference type="Google" id="ProtNLM"/>
    </source>
</evidence>
<keyword evidence="3" id="KW-1185">Reference proteome</keyword>
<dbReference type="Proteomes" id="UP001500518">
    <property type="component" value="Unassembled WGS sequence"/>
</dbReference>
<dbReference type="Pfam" id="PF04977">
    <property type="entry name" value="DivIC"/>
    <property type="match status" value="1"/>
</dbReference>
<name>A0ABP9KFR1_9SPHN</name>
<keyword evidence="1" id="KW-0175">Coiled coil</keyword>
<gene>
    <name evidence="2" type="ORF">GCM10023208_23730</name>
</gene>
<evidence type="ECO:0000256" key="1">
    <source>
        <dbReference type="SAM" id="Coils"/>
    </source>
</evidence>
<sequence>MNGMAHRKEVVRERIVNAIALLILMLIGGLALIGPSGVLAWGEQAARLGEHEERIAALQERKAELENRVELLDPENVDPDYASELVRGNLGVAHPDEYVVELEPID</sequence>
<proteinExistence type="predicted"/>
<evidence type="ECO:0000313" key="2">
    <source>
        <dbReference type="EMBL" id="GAA5057833.1"/>
    </source>
</evidence>
<organism evidence="2 3">
    <name type="scientific">Erythrobacter westpacificensis</name>
    <dbReference type="NCBI Taxonomy" id="1055231"/>
    <lineage>
        <taxon>Bacteria</taxon>
        <taxon>Pseudomonadati</taxon>
        <taxon>Pseudomonadota</taxon>
        <taxon>Alphaproteobacteria</taxon>
        <taxon>Sphingomonadales</taxon>
        <taxon>Erythrobacteraceae</taxon>
        <taxon>Erythrobacter/Porphyrobacter group</taxon>
        <taxon>Erythrobacter</taxon>
    </lineage>
</organism>